<name>A0AAP4C8A3_9MICC</name>
<gene>
    <name evidence="3" type="ORF">QP116_04740</name>
</gene>
<sequence>MTPPNPPRRVTSHDVARRAGVSQATVSRALRGLKSISAPTRKRGARMMLQLLNGQNPKSETLPVHLVLRGAHGPAPTTPTKPAAPASEAPTTPAPHDQPRG</sequence>
<protein>
    <submittedName>
        <fullName evidence="3">LacI family DNA-binding transcriptional regulator</fullName>
    </submittedName>
</protein>
<dbReference type="GO" id="GO:0006355">
    <property type="term" value="P:regulation of DNA-templated transcription"/>
    <property type="evidence" value="ECO:0007669"/>
    <property type="project" value="InterPro"/>
</dbReference>
<dbReference type="CDD" id="cd01392">
    <property type="entry name" value="HTH_LacI"/>
    <property type="match status" value="1"/>
</dbReference>
<dbReference type="SUPFAM" id="SSF47413">
    <property type="entry name" value="lambda repressor-like DNA-binding domains"/>
    <property type="match status" value="1"/>
</dbReference>
<feature type="compositionally biased region" description="Low complexity" evidence="1">
    <location>
        <begin position="74"/>
        <end position="95"/>
    </location>
</feature>
<comment type="caution">
    <text evidence="3">The sequence shown here is derived from an EMBL/GenBank/DDBJ whole genome shotgun (WGS) entry which is preliminary data.</text>
</comment>
<feature type="region of interest" description="Disordered" evidence="1">
    <location>
        <begin position="70"/>
        <end position="101"/>
    </location>
</feature>
<evidence type="ECO:0000256" key="1">
    <source>
        <dbReference type="SAM" id="MobiDB-lite"/>
    </source>
</evidence>
<dbReference type="Pfam" id="PF00356">
    <property type="entry name" value="LacI"/>
    <property type="match status" value="1"/>
</dbReference>
<dbReference type="PROSITE" id="PS50932">
    <property type="entry name" value="HTH_LACI_2"/>
    <property type="match status" value="1"/>
</dbReference>
<feature type="domain" description="HTH lacI-type" evidence="2">
    <location>
        <begin position="10"/>
        <end position="43"/>
    </location>
</feature>
<evidence type="ECO:0000313" key="4">
    <source>
        <dbReference type="Proteomes" id="UP001240483"/>
    </source>
</evidence>
<proteinExistence type="predicted"/>
<organism evidence="3 4">
    <name type="scientific">Pseudoglutamicibacter cumminsii</name>
    <dbReference type="NCBI Taxonomy" id="156979"/>
    <lineage>
        <taxon>Bacteria</taxon>
        <taxon>Bacillati</taxon>
        <taxon>Actinomycetota</taxon>
        <taxon>Actinomycetes</taxon>
        <taxon>Micrococcales</taxon>
        <taxon>Micrococcaceae</taxon>
        <taxon>Pseudoglutamicibacter</taxon>
    </lineage>
</organism>
<dbReference type="InterPro" id="IPR010982">
    <property type="entry name" value="Lambda_DNA-bd_dom_sf"/>
</dbReference>
<accession>A0AAP4C8A3</accession>
<evidence type="ECO:0000259" key="2">
    <source>
        <dbReference type="PROSITE" id="PS50932"/>
    </source>
</evidence>
<feature type="region of interest" description="Disordered" evidence="1">
    <location>
        <begin position="1"/>
        <end position="23"/>
    </location>
</feature>
<reference evidence="3" key="1">
    <citation type="submission" date="2023-05" db="EMBL/GenBank/DDBJ databases">
        <title>Cataloging the Phylogenetic Diversity of Human Bladder Bacteria.</title>
        <authorList>
            <person name="Du J."/>
        </authorList>
    </citation>
    <scope>NUCLEOTIDE SEQUENCE</scope>
    <source>
        <strain evidence="3">UMB9978</strain>
    </source>
</reference>
<dbReference type="Gene3D" id="1.10.260.40">
    <property type="entry name" value="lambda repressor-like DNA-binding domains"/>
    <property type="match status" value="1"/>
</dbReference>
<dbReference type="GO" id="GO:0003677">
    <property type="term" value="F:DNA binding"/>
    <property type="evidence" value="ECO:0007669"/>
    <property type="project" value="UniProtKB-KW"/>
</dbReference>
<dbReference type="AlphaFoldDB" id="A0AAP4C8A3"/>
<dbReference type="InterPro" id="IPR000843">
    <property type="entry name" value="HTH_LacI"/>
</dbReference>
<dbReference type="RefSeq" id="WP_285332968.1">
    <property type="nucleotide sequence ID" value="NZ_CALUAG010000013.1"/>
</dbReference>
<dbReference type="Proteomes" id="UP001240483">
    <property type="component" value="Unassembled WGS sequence"/>
</dbReference>
<evidence type="ECO:0000313" key="3">
    <source>
        <dbReference type="EMBL" id="MDK6275048.1"/>
    </source>
</evidence>
<dbReference type="SMART" id="SM00354">
    <property type="entry name" value="HTH_LACI"/>
    <property type="match status" value="1"/>
</dbReference>
<dbReference type="EMBL" id="JASODW010000004">
    <property type="protein sequence ID" value="MDK6275048.1"/>
    <property type="molecule type" value="Genomic_DNA"/>
</dbReference>
<keyword evidence="3" id="KW-0238">DNA-binding</keyword>